<evidence type="ECO:0000313" key="1">
    <source>
        <dbReference type="EMBL" id="JAH86827.1"/>
    </source>
</evidence>
<reference evidence="1" key="1">
    <citation type="submission" date="2014-11" db="EMBL/GenBank/DDBJ databases">
        <authorList>
            <person name="Amaro Gonzalez C."/>
        </authorList>
    </citation>
    <scope>NUCLEOTIDE SEQUENCE</scope>
</reference>
<protein>
    <submittedName>
        <fullName evidence="1">Uncharacterized protein</fullName>
    </submittedName>
</protein>
<dbReference type="EMBL" id="GBXM01021750">
    <property type="protein sequence ID" value="JAH86827.1"/>
    <property type="molecule type" value="Transcribed_RNA"/>
</dbReference>
<accession>A0A0E9W908</accession>
<name>A0A0E9W908_ANGAN</name>
<reference evidence="1" key="2">
    <citation type="journal article" date="2015" name="Fish Shellfish Immunol.">
        <title>Early steps in the European eel (Anguilla anguilla)-Vibrio vulnificus interaction in the gills: Role of the RtxA13 toxin.</title>
        <authorList>
            <person name="Callol A."/>
            <person name="Pajuelo D."/>
            <person name="Ebbesson L."/>
            <person name="Teles M."/>
            <person name="MacKenzie S."/>
            <person name="Amaro C."/>
        </authorList>
    </citation>
    <scope>NUCLEOTIDE SEQUENCE</scope>
</reference>
<dbReference type="AlphaFoldDB" id="A0A0E9W908"/>
<proteinExistence type="predicted"/>
<sequence>MLNTAFSPCSFFNLLSTKDSHTDAVCKKHRSVSYRSLTSPLLVRTHLPKRSCCAVKRQPPANFTSDRNLNKDTAAFFQNPFLA</sequence>
<organism evidence="1">
    <name type="scientific">Anguilla anguilla</name>
    <name type="common">European freshwater eel</name>
    <name type="synonym">Muraena anguilla</name>
    <dbReference type="NCBI Taxonomy" id="7936"/>
    <lineage>
        <taxon>Eukaryota</taxon>
        <taxon>Metazoa</taxon>
        <taxon>Chordata</taxon>
        <taxon>Craniata</taxon>
        <taxon>Vertebrata</taxon>
        <taxon>Euteleostomi</taxon>
        <taxon>Actinopterygii</taxon>
        <taxon>Neopterygii</taxon>
        <taxon>Teleostei</taxon>
        <taxon>Anguilliformes</taxon>
        <taxon>Anguillidae</taxon>
        <taxon>Anguilla</taxon>
    </lineage>
</organism>